<feature type="compositionally biased region" description="Low complexity" evidence="1">
    <location>
        <begin position="11"/>
        <end position="21"/>
    </location>
</feature>
<accession>A0ABN8XRZ8</accession>
<dbReference type="Proteomes" id="UP001176941">
    <property type="component" value="Chromosome 1"/>
</dbReference>
<evidence type="ECO:0000313" key="3">
    <source>
        <dbReference type="Proteomes" id="UP001176941"/>
    </source>
</evidence>
<organism evidence="2 3">
    <name type="scientific">Rangifer tarandus platyrhynchus</name>
    <name type="common">Svalbard reindeer</name>
    <dbReference type="NCBI Taxonomy" id="3082113"/>
    <lineage>
        <taxon>Eukaryota</taxon>
        <taxon>Metazoa</taxon>
        <taxon>Chordata</taxon>
        <taxon>Craniata</taxon>
        <taxon>Vertebrata</taxon>
        <taxon>Euteleostomi</taxon>
        <taxon>Mammalia</taxon>
        <taxon>Eutheria</taxon>
        <taxon>Laurasiatheria</taxon>
        <taxon>Artiodactyla</taxon>
        <taxon>Ruminantia</taxon>
        <taxon>Pecora</taxon>
        <taxon>Cervidae</taxon>
        <taxon>Odocoileinae</taxon>
        <taxon>Rangifer</taxon>
    </lineage>
</organism>
<feature type="compositionally biased region" description="Gly residues" evidence="1">
    <location>
        <begin position="309"/>
        <end position="321"/>
    </location>
</feature>
<name>A0ABN8XRZ8_RANTA</name>
<keyword evidence="3" id="KW-1185">Reference proteome</keyword>
<dbReference type="EMBL" id="OX459937">
    <property type="protein sequence ID" value="CAI9151768.1"/>
    <property type="molecule type" value="Genomic_DNA"/>
</dbReference>
<reference evidence="2" key="1">
    <citation type="submission" date="2023-04" db="EMBL/GenBank/DDBJ databases">
        <authorList>
            <consortium name="ELIXIR-Norway"/>
        </authorList>
    </citation>
    <scope>NUCLEOTIDE SEQUENCE [LARGE SCALE GENOMIC DNA]</scope>
</reference>
<gene>
    <name evidence="2" type="ORF">MRATA1EN1_LOCUS730</name>
</gene>
<evidence type="ECO:0000256" key="1">
    <source>
        <dbReference type="SAM" id="MobiDB-lite"/>
    </source>
</evidence>
<feature type="region of interest" description="Disordered" evidence="1">
    <location>
        <begin position="217"/>
        <end position="258"/>
    </location>
</feature>
<feature type="compositionally biased region" description="Low complexity" evidence="1">
    <location>
        <begin position="113"/>
        <end position="129"/>
    </location>
</feature>
<feature type="compositionally biased region" description="Basic and acidic residues" evidence="1">
    <location>
        <begin position="1"/>
        <end position="10"/>
    </location>
</feature>
<evidence type="ECO:0000313" key="2">
    <source>
        <dbReference type="EMBL" id="CAI9151768.1"/>
    </source>
</evidence>
<feature type="region of interest" description="Disordered" evidence="1">
    <location>
        <begin position="1"/>
        <end position="153"/>
    </location>
</feature>
<sequence>MGEGTRRRQEAAAAPSAAWPCPCLPPGAPSERSWISRVHSPRRAPEQPASPPQRRRQRSSNKSWERLPGPGRRSHGNRSSAGPGCVRSTRGGGGGMWPLPPIHKSSAGHGWRAGRNAAFRQAGAAQGEAAEGKQARPLERASGPVSTARQRRGAALGWALRGPCRGGGGASDGASCAAPSLGGGAAPGNRALGTGEGVSRVAAEQPRTPAGFLGCAEREPQRSAPAPGSCDLAALGATPSTRLPISGRGAGLGPQQGAGERWPRDWDCLHAVGLQLRGLSVSLRRWQRTPLRWRLFLPAPPRSGAPSAGRGGRGAAPGRPG</sequence>
<feature type="compositionally biased region" description="Basic and acidic residues" evidence="1">
    <location>
        <begin position="130"/>
        <end position="139"/>
    </location>
</feature>
<feature type="region of interest" description="Disordered" evidence="1">
    <location>
        <begin position="299"/>
        <end position="321"/>
    </location>
</feature>
<proteinExistence type="predicted"/>
<protein>
    <submittedName>
        <fullName evidence="2">Uncharacterized protein</fullName>
    </submittedName>
</protein>